<dbReference type="InterPro" id="IPR036691">
    <property type="entry name" value="Endo/exonu/phosph_ase_sf"/>
</dbReference>
<dbReference type="Proteomes" id="UP001165740">
    <property type="component" value="Chromosome 12"/>
</dbReference>
<proteinExistence type="predicted"/>
<accession>A0A9W2YJ45</accession>
<dbReference type="AlphaFoldDB" id="A0A9W2YJ45"/>
<sequence length="222" mass="26057">MQAEPETKKRFYVDLRRVLCKMDTTDKLIIMGDFNARVGNDYSAWLGVLGRHGIGNCNDNGRHLLELCSEAKIAINSTMFQQKRRFKTTRMHPRSKHWHLLDYIIVRHCDIRDVVHTREMPSADCYKKNRLVRTKLNITIKMVKNDGQPRAKKLNVDRLADVRERFSLLLEADLRKPQDDDPVSNWSQLKRYFKTLQPKSWDTAVNPTETGLMRTIPQFKNC</sequence>
<dbReference type="OMA" id="SADCYSE"/>
<dbReference type="SUPFAM" id="SSF56219">
    <property type="entry name" value="DNase I-like"/>
    <property type="match status" value="1"/>
</dbReference>
<reference evidence="2" key="1">
    <citation type="submission" date="2025-08" db="UniProtKB">
        <authorList>
            <consortium name="RefSeq"/>
        </authorList>
    </citation>
    <scope>IDENTIFICATION</scope>
</reference>
<dbReference type="PANTHER" id="PTHR23227:SF84">
    <property type="entry name" value="ENDONUCLEASE_EXONUCLEASE_PHOSPHATASE DOMAIN-CONTAINING PROTEIN"/>
    <property type="match status" value="1"/>
</dbReference>
<organism evidence="1 2">
    <name type="scientific">Biomphalaria glabrata</name>
    <name type="common">Bloodfluke planorb</name>
    <name type="synonym">Freshwater snail</name>
    <dbReference type="NCBI Taxonomy" id="6526"/>
    <lineage>
        <taxon>Eukaryota</taxon>
        <taxon>Metazoa</taxon>
        <taxon>Spiralia</taxon>
        <taxon>Lophotrochozoa</taxon>
        <taxon>Mollusca</taxon>
        <taxon>Gastropoda</taxon>
        <taxon>Heterobranchia</taxon>
        <taxon>Euthyneura</taxon>
        <taxon>Panpulmonata</taxon>
        <taxon>Hygrophila</taxon>
        <taxon>Lymnaeoidea</taxon>
        <taxon>Planorbidae</taxon>
        <taxon>Biomphalaria</taxon>
    </lineage>
</organism>
<protein>
    <submittedName>
        <fullName evidence="2">Craniofacial development protein 2-like</fullName>
    </submittedName>
</protein>
<dbReference type="PANTHER" id="PTHR23227">
    <property type="entry name" value="BUCENTAUR RELATED"/>
    <property type="match status" value="1"/>
</dbReference>
<name>A0A9W2YJ45_BIOGL</name>
<gene>
    <name evidence="2" type="primary">LOC129922129</name>
</gene>
<dbReference type="GeneID" id="129922129"/>
<dbReference type="InterPro" id="IPR027124">
    <property type="entry name" value="Swc5/CFDP1/2"/>
</dbReference>
<dbReference type="OrthoDB" id="6131434at2759"/>
<evidence type="ECO:0000313" key="1">
    <source>
        <dbReference type="Proteomes" id="UP001165740"/>
    </source>
</evidence>
<dbReference type="Gene3D" id="3.60.10.10">
    <property type="entry name" value="Endonuclease/exonuclease/phosphatase"/>
    <property type="match status" value="1"/>
</dbReference>
<dbReference type="RefSeq" id="XP_055862757.1">
    <property type="nucleotide sequence ID" value="XM_056006782.1"/>
</dbReference>
<evidence type="ECO:0000313" key="2">
    <source>
        <dbReference type="RefSeq" id="XP_055862757.1"/>
    </source>
</evidence>
<keyword evidence="1" id="KW-1185">Reference proteome</keyword>